<dbReference type="EMBL" id="HBGD01004581">
    <property type="protein sequence ID" value="CAD9080577.1"/>
    <property type="molecule type" value="Transcribed_RNA"/>
</dbReference>
<feature type="region of interest" description="Disordered" evidence="4">
    <location>
        <begin position="1"/>
        <end position="87"/>
    </location>
</feature>
<evidence type="ECO:0000256" key="4">
    <source>
        <dbReference type="SAM" id="MobiDB-lite"/>
    </source>
</evidence>
<name>A0A7S1PFG3_9EUKA</name>
<dbReference type="AlphaFoldDB" id="A0A7S1PFG3"/>
<keyword evidence="3" id="KW-0539">Nucleus</keyword>
<accession>A0A7S1PFG3</accession>
<gene>
    <name evidence="6" type="ORF">PCOS0759_LOCUS3817</name>
</gene>
<reference evidence="6" key="1">
    <citation type="submission" date="2021-01" db="EMBL/GenBank/DDBJ databases">
        <authorList>
            <person name="Corre E."/>
            <person name="Pelletier E."/>
            <person name="Niang G."/>
            <person name="Scheremetjew M."/>
            <person name="Finn R."/>
            <person name="Kale V."/>
            <person name="Holt S."/>
            <person name="Cochrane G."/>
            <person name="Meng A."/>
            <person name="Brown T."/>
            <person name="Cohen L."/>
        </authorList>
    </citation>
    <scope>NUCLEOTIDE SEQUENCE</scope>
    <source>
        <strain evidence="6">WS</strain>
    </source>
</reference>
<evidence type="ECO:0000256" key="3">
    <source>
        <dbReference type="ARBA" id="ARBA00023242"/>
    </source>
</evidence>
<feature type="compositionally biased region" description="Basic residues" evidence="4">
    <location>
        <begin position="1"/>
        <end position="16"/>
    </location>
</feature>
<evidence type="ECO:0000256" key="1">
    <source>
        <dbReference type="ARBA" id="ARBA00004123"/>
    </source>
</evidence>
<sequence>MIRKRQRKSSSSNKRKLSTDAIHIQDEKKSIGPGSAMELSDNLEMNPSGMEDSVDICANQNGGGSLNVEQNAESSAREAFSAPSEASQDIPIIKKSKKRRNLVSKSNLVSTKTHRAKKLDSMRNEDVVQTFTSAVASEGLENGEDEPVSVVKDSTHSHKEVIEIDDDNHVTLGDTATLGSPQLHATVSRQHTHLTQQDTSSSSASNIFQELMSFNSNRVMTSQQVSTTDNFIPLSASNTTASNSTRPSEVTAVSDQDSDEMDDSGDLLKNTEEEYQFGSIQFGEAQKRKTSEERVLWSRKYEDIDTEIDLDAEEPDERVQIHSQNDNRTLKPKSWEFEQMKNGGISLNKPPKPKTETIFGEDVIDLTGDDNDTQITVKSKKRKTMDTLLSTSDQMPPEFALPQSSIQTYQQVRDSMMAHLQSVRDTNDVYRTQLQNLKLNNSEQGSLSTLRMTLKHKSEEYDFYKEIRAYSKELLECYDYIVPKIDQCAQELSRLREDVLDRESFEVWNRSIQNTYQKALKEYGLDLPQVRHSAEGRAFGVLPTTALEDNSLMNGEIPPSLQVHNSGPVESYKTSEAFKKYNEKRHQSLSKIKHLFDDIEKDFTKTARICTEFEKWKRRFPKSYLNSYMSLSLRKILTPYIRMQLLNWNPLTDHDFSKYEFFDALEDYGNVPLPVELQQSGESMSDEAESGEQNQDMDPRILEDLIHDTTMPNLLHFVRHEYDPLSAHDSVQLKSLIKNNTQYFVFKEEGKPYTLWGELCQCLVDRIRKCVNSLLDVDPLLIQEAEEQHLAQESNSTTNALHTFIQMQLNLSAAILESSWSWVSDGFFTPNMLKDLILDILIKRKILPVIRCIQDLNERSKLFDRVQHAVELPEEWTQEIARVWDR</sequence>
<feature type="compositionally biased region" description="Low complexity" evidence="4">
    <location>
        <begin position="236"/>
        <end position="245"/>
    </location>
</feature>
<comment type="subcellular location">
    <subcellularLocation>
        <location evidence="1">Nucleus</location>
    </subcellularLocation>
</comment>
<comment type="similarity">
    <text evidence="2">Belongs to the GCF family.</text>
</comment>
<feature type="region of interest" description="Disordered" evidence="4">
    <location>
        <begin position="236"/>
        <end position="263"/>
    </location>
</feature>
<feature type="domain" description="GCF C-terminal" evidence="5">
    <location>
        <begin position="609"/>
        <end position="769"/>
    </location>
</feature>
<dbReference type="Pfam" id="PF07842">
    <property type="entry name" value="GCFC"/>
    <property type="match status" value="1"/>
</dbReference>
<evidence type="ECO:0000259" key="5">
    <source>
        <dbReference type="Pfam" id="PF07842"/>
    </source>
</evidence>
<dbReference type="InterPro" id="IPR012890">
    <property type="entry name" value="GCFC2-like"/>
</dbReference>
<dbReference type="GO" id="GO:0003677">
    <property type="term" value="F:DNA binding"/>
    <property type="evidence" value="ECO:0007669"/>
    <property type="project" value="InterPro"/>
</dbReference>
<dbReference type="PANTHER" id="PTHR12214:SF0">
    <property type="entry name" value="LD29489P"/>
    <property type="match status" value="1"/>
</dbReference>
<evidence type="ECO:0000313" key="6">
    <source>
        <dbReference type="EMBL" id="CAD9080577.1"/>
    </source>
</evidence>
<protein>
    <recommendedName>
        <fullName evidence="5">GCF C-terminal domain-containing protein</fullName>
    </recommendedName>
</protein>
<organism evidence="6">
    <name type="scientific">Percolomonas cosmopolitus</name>
    <dbReference type="NCBI Taxonomy" id="63605"/>
    <lineage>
        <taxon>Eukaryota</taxon>
        <taxon>Discoba</taxon>
        <taxon>Heterolobosea</taxon>
        <taxon>Tetramitia</taxon>
        <taxon>Eutetramitia</taxon>
        <taxon>Percolomonadidae</taxon>
        <taxon>Percolomonas</taxon>
    </lineage>
</organism>
<dbReference type="PANTHER" id="PTHR12214">
    <property type="entry name" value="GC-RICH SEQUENCE DNA-BINDING FACTOR"/>
    <property type="match status" value="1"/>
</dbReference>
<dbReference type="InterPro" id="IPR022783">
    <property type="entry name" value="GCFC_dom"/>
</dbReference>
<dbReference type="GO" id="GO:0000398">
    <property type="term" value="P:mRNA splicing, via spliceosome"/>
    <property type="evidence" value="ECO:0007669"/>
    <property type="project" value="InterPro"/>
</dbReference>
<dbReference type="GO" id="GO:0005634">
    <property type="term" value="C:nucleus"/>
    <property type="evidence" value="ECO:0007669"/>
    <property type="project" value="UniProtKB-SubCell"/>
</dbReference>
<proteinExistence type="inferred from homology"/>
<evidence type="ECO:0000256" key="2">
    <source>
        <dbReference type="ARBA" id="ARBA00010801"/>
    </source>
</evidence>